<gene>
    <name evidence="1" type="ORF">FA13DRAFT_1713120</name>
</gene>
<dbReference type="Proteomes" id="UP000298030">
    <property type="component" value="Unassembled WGS sequence"/>
</dbReference>
<sequence>MTAEQSSSESYPHPRRRHSLWGEIEKTIAFIVGSIAPLRLRLTLPVGAGGGGFQAIIKIEQQRYTSTAGSDRINILNTPHTRGLLPPTAEIRNTAILADLADLADPVNPEIMRLPGTTLPSLQEKRVGSELVLAGLDAGEVHQAVSDGVLHDRTTGKNYDAEADMLFRDIAQPKSPQALDLPILKKSKGLEGPSCAGATSFSSPECLPSFVTKWSTELKGGAELDARILVELGYLEHDFLMAIRTNEWNYHVYQVYQPYNDPRLIRLAINYLLF</sequence>
<keyword evidence="2" id="KW-1185">Reference proteome</keyword>
<evidence type="ECO:0000313" key="1">
    <source>
        <dbReference type="EMBL" id="TEB26777.1"/>
    </source>
</evidence>
<reference evidence="1 2" key="1">
    <citation type="journal article" date="2019" name="Nat. Ecol. Evol.">
        <title>Megaphylogeny resolves global patterns of mushroom evolution.</title>
        <authorList>
            <person name="Varga T."/>
            <person name="Krizsan K."/>
            <person name="Foldi C."/>
            <person name="Dima B."/>
            <person name="Sanchez-Garcia M."/>
            <person name="Sanchez-Ramirez S."/>
            <person name="Szollosi G.J."/>
            <person name="Szarkandi J.G."/>
            <person name="Papp V."/>
            <person name="Albert L."/>
            <person name="Andreopoulos W."/>
            <person name="Angelini C."/>
            <person name="Antonin V."/>
            <person name="Barry K.W."/>
            <person name="Bougher N.L."/>
            <person name="Buchanan P."/>
            <person name="Buyck B."/>
            <person name="Bense V."/>
            <person name="Catcheside P."/>
            <person name="Chovatia M."/>
            <person name="Cooper J."/>
            <person name="Damon W."/>
            <person name="Desjardin D."/>
            <person name="Finy P."/>
            <person name="Geml J."/>
            <person name="Haridas S."/>
            <person name="Hughes K."/>
            <person name="Justo A."/>
            <person name="Karasinski D."/>
            <person name="Kautmanova I."/>
            <person name="Kiss B."/>
            <person name="Kocsube S."/>
            <person name="Kotiranta H."/>
            <person name="LaButti K.M."/>
            <person name="Lechner B.E."/>
            <person name="Liimatainen K."/>
            <person name="Lipzen A."/>
            <person name="Lukacs Z."/>
            <person name="Mihaltcheva S."/>
            <person name="Morgado L.N."/>
            <person name="Niskanen T."/>
            <person name="Noordeloos M.E."/>
            <person name="Ohm R.A."/>
            <person name="Ortiz-Santana B."/>
            <person name="Ovrebo C."/>
            <person name="Racz N."/>
            <person name="Riley R."/>
            <person name="Savchenko A."/>
            <person name="Shiryaev A."/>
            <person name="Soop K."/>
            <person name="Spirin V."/>
            <person name="Szebenyi C."/>
            <person name="Tomsovsky M."/>
            <person name="Tulloss R.E."/>
            <person name="Uehling J."/>
            <person name="Grigoriev I.V."/>
            <person name="Vagvolgyi C."/>
            <person name="Papp T."/>
            <person name="Martin F.M."/>
            <person name="Miettinen O."/>
            <person name="Hibbett D.S."/>
            <person name="Nagy L.G."/>
        </authorList>
    </citation>
    <scope>NUCLEOTIDE SEQUENCE [LARGE SCALE GENOMIC DNA]</scope>
    <source>
        <strain evidence="1 2">FP101781</strain>
    </source>
</reference>
<organism evidence="1 2">
    <name type="scientific">Coprinellus micaceus</name>
    <name type="common">Glistening ink-cap mushroom</name>
    <name type="synonym">Coprinus micaceus</name>
    <dbReference type="NCBI Taxonomy" id="71717"/>
    <lineage>
        <taxon>Eukaryota</taxon>
        <taxon>Fungi</taxon>
        <taxon>Dikarya</taxon>
        <taxon>Basidiomycota</taxon>
        <taxon>Agaricomycotina</taxon>
        <taxon>Agaricomycetes</taxon>
        <taxon>Agaricomycetidae</taxon>
        <taxon>Agaricales</taxon>
        <taxon>Agaricineae</taxon>
        <taxon>Psathyrellaceae</taxon>
        <taxon>Coprinellus</taxon>
    </lineage>
</organism>
<accession>A0A4Y7SY34</accession>
<evidence type="ECO:0000313" key="2">
    <source>
        <dbReference type="Proteomes" id="UP000298030"/>
    </source>
</evidence>
<dbReference type="AlphaFoldDB" id="A0A4Y7SY34"/>
<name>A0A4Y7SY34_COPMI</name>
<proteinExistence type="predicted"/>
<protein>
    <submittedName>
        <fullName evidence="1">Uncharacterized protein</fullName>
    </submittedName>
</protein>
<dbReference type="EMBL" id="QPFP01000046">
    <property type="protein sequence ID" value="TEB26777.1"/>
    <property type="molecule type" value="Genomic_DNA"/>
</dbReference>
<comment type="caution">
    <text evidence="1">The sequence shown here is derived from an EMBL/GenBank/DDBJ whole genome shotgun (WGS) entry which is preliminary data.</text>
</comment>